<reference evidence="6" key="1">
    <citation type="submission" date="2018-10" db="EMBL/GenBank/DDBJ databases">
        <title>Transcriptome assembly of Aceria tosichella (Wheat curl mite) Type 2.</title>
        <authorList>
            <person name="Scully E.D."/>
            <person name="Geib S.M."/>
            <person name="Palmer N.A."/>
            <person name="Gupta A.K."/>
            <person name="Sarath G."/>
            <person name="Tatineni S."/>
        </authorList>
    </citation>
    <scope>NUCLEOTIDE SEQUENCE</scope>
    <source>
        <strain evidence="6">LincolnNE</strain>
    </source>
</reference>
<dbReference type="InterPro" id="IPR036412">
    <property type="entry name" value="HAD-like_sf"/>
</dbReference>
<evidence type="ECO:0000313" key="6">
    <source>
        <dbReference type="EMBL" id="MDE46191.1"/>
    </source>
</evidence>
<dbReference type="PANTHER" id="PTHR12103:SF15">
    <property type="entry name" value="CYTOSOLIC PURINE 5'-NUCLEOTIDASE"/>
    <property type="match status" value="1"/>
</dbReference>
<name>A0A6G1S7J8_9ACAR</name>
<protein>
    <submittedName>
        <fullName evidence="6">Cytosolic purine 5'-nucleotidase</fullName>
    </submittedName>
</protein>
<dbReference type="PANTHER" id="PTHR12103">
    <property type="entry name" value="5'-NUCLEOTIDASE DOMAIN-CONTAINING"/>
    <property type="match status" value="1"/>
</dbReference>
<dbReference type="GO" id="GO:0046037">
    <property type="term" value="P:GMP metabolic process"/>
    <property type="evidence" value="ECO:0007669"/>
    <property type="project" value="UniProtKB-ARBA"/>
</dbReference>
<feature type="region of interest" description="Disordered" evidence="5">
    <location>
        <begin position="532"/>
        <end position="628"/>
    </location>
</feature>
<dbReference type="SUPFAM" id="SSF56784">
    <property type="entry name" value="HAD-like"/>
    <property type="match status" value="1"/>
</dbReference>
<dbReference type="InterPro" id="IPR008380">
    <property type="entry name" value="HAD-SF_hydro_IG_5-nucl"/>
</dbReference>
<dbReference type="InterPro" id="IPR023214">
    <property type="entry name" value="HAD_sf"/>
</dbReference>
<dbReference type="EMBL" id="GGYP01001420">
    <property type="protein sequence ID" value="MDE46191.1"/>
    <property type="molecule type" value="Transcribed_RNA"/>
</dbReference>
<evidence type="ECO:0000256" key="2">
    <source>
        <dbReference type="ARBA" id="ARBA00022723"/>
    </source>
</evidence>
<dbReference type="GO" id="GO:0046872">
    <property type="term" value="F:metal ion binding"/>
    <property type="evidence" value="ECO:0007669"/>
    <property type="project" value="UniProtKB-KW"/>
</dbReference>
<evidence type="ECO:0000256" key="3">
    <source>
        <dbReference type="ARBA" id="ARBA00022801"/>
    </source>
</evidence>
<keyword evidence="4" id="KW-0460">Magnesium</keyword>
<dbReference type="FunFam" id="3.40.50.1000:FF:000021">
    <property type="entry name" value="NT5C2 isoform 1"/>
    <property type="match status" value="1"/>
</dbReference>
<dbReference type="Pfam" id="PF05761">
    <property type="entry name" value="5_nucleotid"/>
    <property type="match status" value="1"/>
</dbReference>
<feature type="compositionally biased region" description="Basic and acidic residues" evidence="5">
    <location>
        <begin position="573"/>
        <end position="595"/>
    </location>
</feature>
<gene>
    <name evidence="6" type="primary">NT5C2</name>
    <name evidence="6" type="ORF">g.11965</name>
</gene>
<dbReference type="NCBIfam" id="TIGR02244">
    <property type="entry name" value="HAD-IG-Ncltidse"/>
    <property type="match status" value="1"/>
</dbReference>
<organism evidence="6">
    <name type="scientific">Aceria tosichella</name>
    <name type="common">wheat curl mite</name>
    <dbReference type="NCBI Taxonomy" id="561515"/>
    <lineage>
        <taxon>Eukaryota</taxon>
        <taxon>Metazoa</taxon>
        <taxon>Ecdysozoa</taxon>
        <taxon>Arthropoda</taxon>
        <taxon>Chelicerata</taxon>
        <taxon>Arachnida</taxon>
        <taxon>Acari</taxon>
        <taxon>Acariformes</taxon>
        <taxon>Trombidiformes</taxon>
        <taxon>Prostigmata</taxon>
        <taxon>Eupodina</taxon>
        <taxon>Eriophyoidea</taxon>
        <taxon>Eriophyidae</taxon>
        <taxon>Eriophyinae</taxon>
        <taxon>Aceriini</taxon>
        <taxon>Aceria</taxon>
    </lineage>
</organism>
<dbReference type="GO" id="GO:0008253">
    <property type="term" value="F:5'-nucleotidase activity"/>
    <property type="evidence" value="ECO:0007669"/>
    <property type="project" value="TreeGrafter"/>
</dbReference>
<evidence type="ECO:0000256" key="5">
    <source>
        <dbReference type="SAM" id="MobiDB-lite"/>
    </source>
</evidence>
<dbReference type="Gene3D" id="3.40.50.1000">
    <property type="entry name" value="HAD superfamily/HAD-like"/>
    <property type="match status" value="2"/>
</dbReference>
<comment type="similarity">
    <text evidence="1">Belongs to the 5'(3')-deoxyribonucleotidase family.</text>
</comment>
<dbReference type="AlphaFoldDB" id="A0A6G1S7J8"/>
<dbReference type="CDD" id="cd07522">
    <property type="entry name" value="HAD_cN-II"/>
    <property type="match status" value="1"/>
</dbReference>
<keyword evidence="2" id="KW-0479">Metal-binding</keyword>
<evidence type="ECO:0000256" key="4">
    <source>
        <dbReference type="ARBA" id="ARBA00022842"/>
    </source>
</evidence>
<proteinExistence type="inferred from homology"/>
<accession>A0A6G1S7J8</accession>
<evidence type="ECO:0000256" key="1">
    <source>
        <dbReference type="ARBA" id="ARBA00009589"/>
    </source>
</evidence>
<keyword evidence="3" id="KW-0378">Hydrolase</keyword>
<sequence>MSVAAADSEQKKSSETFKNGNLKVKVDDQDDEAGYSLLDPLAGGKKYYRSSHHRIFVNRSLSLEKIKYFGFDMDYTLAEYRSPDFEGLSYRLAVKKLVDMGYPKELSDTNYDPSFPLRGLLLDSLYGNFLKVDAYGNILVCVHGFKFLKTSEIFNIYPNKFVQMNESRIYVMNTLFNQPETCVLAQVIDYFSTNEEFDRSSPYGVKDNKANLFMPFKSMFQDVRNAFDQIHADGSLKQETVDNLEKYVMRDEKIPSLFDRMRENGKKVFLLTNSGYKYTNQIMTYLFSLPSCNSRNWTSYFDYIIVDARKPLFFGEGTILRQVDSKTGALRIGTHIEDFCGPLQPDQIFSGGNCDTLTKLMGARGRDVLYVGDHIYGDILRSKKIRGWRTFLVVPELQRELEVWSEKRHLFQRLSELDVRLGDIYKNLDSSCRENPDISHVKSQIRSTIHELDMSYGSLGSIFRCGSRQTHFASQIARYADLYASTVSNLYYYPFSYFFRSPSALMPHESTVLPPQKASLVPYEQDRVEKRRSIGELDEQAVKRRKESLVPQGVTHHHDTDDDSEDDSCQVGERAKEKHDGGSEKRSDQYSRRDESEDVPPGVLSGQADDSTSAPRTPPLSSKESSID</sequence>
<feature type="compositionally biased region" description="Polar residues" evidence="5">
    <location>
        <begin position="608"/>
        <end position="628"/>
    </location>
</feature>